<dbReference type="GO" id="GO:0006888">
    <property type="term" value="P:endoplasmic reticulum to Golgi vesicle-mediated transport"/>
    <property type="evidence" value="ECO:0007669"/>
    <property type="project" value="TreeGrafter"/>
</dbReference>
<dbReference type="InterPro" id="IPR015943">
    <property type="entry name" value="WD40/YVTN_repeat-like_dom_sf"/>
</dbReference>
<dbReference type="InterPro" id="IPR036537">
    <property type="entry name" value="Adaptor_Cbl_N_dom_sf"/>
</dbReference>
<dbReference type="GO" id="GO:0006886">
    <property type="term" value="P:intracellular protein transport"/>
    <property type="evidence" value="ECO:0007669"/>
    <property type="project" value="TreeGrafter"/>
</dbReference>
<dbReference type="Gene3D" id="1.20.930.20">
    <property type="entry name" value="Adaptor protein Cbl, N-terminal domain"/>
    <property type="match status" value="1"/>
</dbReference>
<evidence type="ECO:0000256" key="4">
    <source>
        <dbReference type="SAM" id="MobiDB-lite"/>
    </source>
</evidence>
<dbReference type="InterPro" id="IPR013783">
    <property type="entry name" value="Ig-like_fold"/>
</dbReference>
<dbReference type="InterPro" id="IPR001680">
    <property type="entry name" value="WD40_rpt"/>
</dbReference>
<name>A0A2S3IFK3_9POAL</name>
<evidence type="ECO:0000313" key="5">
    <source>
        <dbReference type="EMBL" id="PAN43648.1"/>
    </source>
</evidence>
<accession>A0A2S3IFK3</accession>
<keyword evidence="1 3" id="KW-0853">WD repeat</keyword>
<gene>
    <name evidence="5" type="ORF">PAHAL_8G252600</name>
</gene>
<dbReference type="GO" id="GO:0006890">
    <property type="term" value="P:retrograde vesicle-mediated transport, Golgi to endoplasmic reticulum"/>
    <property type="evidence" value="ECO:0007669"/>
    <property type="project" value="TreeGrafter"/>
</dbReference>
<dbReference type="PROSITE" id="PS50082">
    <property type="entry name" value="WD_REPEATS_2"/>
    <property type="match status" value="1"/>
</dbReference>
<dbReference type="GO" id="GO:0030126">
    <property type="term" value="C:COPI vesicle coat"/>
    <property type="evidence" value="ECO:0007669"/>
    <property type="project" value="TreeGrafter"/>
</dbReference>
<dbReference type="SUPFAM" id="SSF49354">
    <property type="entry name" value="PapD-like"/>
    <property type="match status" value="1"/>
</dbReference>
<feature type="region of interest" description="Disordered" evidence="4">
    <location>
        <begin position="188"/>
        <end position="207"/>
    </location>
</feature>
<dbReference type="InterPro" id="IPR059179">
    <property type="entry name" value="MLKL-like_MCAfunc"/>
</dbReference>
<dbReference type="GO" id="GO:0007166">
    <property type="term" value="P:cell surface receptor signaling pathway"/>
    <property type="evidence" value="ECO:0007669"/>
    <property type="project" value="InterPro"/>
</dbReference>
<sequence length="792" mass="87878">MALDLLSMLTQIVEFGLTVKAALEQAGHNAEDCRWIGELLRRLRAIAAHLQDGAPPEAAEGGGSMVVMRRDAAAGLGDALRRASELIARCQRRNFVIRAFEAGDVAEKLRRVCLDVLLNLSAAVLADGVHTAAMVAEIKEAVGQLRADVAYTNAMFARILQIVAAHPDVHLREEVAVLVKDYQNSTEYASSQNGNKRETKKTDVGRPELKIQKNNGLGRSKVAPHASLSGLAESASVESVTRQHSSSTIIDKASSFVSKLVDEVPSVAVCAAPFQLQKIISVSEVPGEAGSYKIRSQSSNTSKLLEVYPLKLRVPFEPNKETIQWPMTLTNKTDHYVGVWVKPTHERFTRTPMIMESNSSLVVSVTMKMHEQPPQDTVKFEVVMIIVQSKDNLVKLESSIGGKLNIDSSFMERVQKQQAEVYRAMLTAITFEPGSCQIISKSIKNMTFVTSIDAHPTKTWIVMGHEGGNFSIWDYQMQEIVMELQVNEVPGKIARRIHSISQIFKETAVPHSVCSVKFIAQENWLAVGDGEGYIYVYAYTDTHKLDKVTRFRAYHQKSVDSLAVHPTEPYLLSSSAFDRKIKLWDWSKDWQIFKEFDVKPISTYEDGVRSVKFNPRDTNTFACVLYDKTVKVCVLFLSLVLIRVGNINSSNLKTTLKGASNADYFFTSNHQNLMVTLSFKSPNSEIRDLDTGNIVHTLGVSGLKTSRVACQPKLPILATTLADGTICLWDANTYKLEEVVHITDEKCRDLKFVTDINGLTRLIVTFETTIAIMEVNLPIANSSKQIGSGNYG</sequence>
<dbReference type="Gramene" id="PAN43648">
    <property type="protein sequence ID" value="PAN43648"/>
    <property type="gene ID" value="PAHAL_8G252600"/>
</dbReference>
<proteinExistence type="predicted"/>
<dbReference type="CDD" id="cd21037">
    <property type="entry name" value="MLKL_NTD"/>
    <property type="match status" value="1"/>
</dbReference>
<dbReference type="EMBL" id="CM008053">
    <property type="protein sequence ID" value="PAN43648.1"/>
    <property type="molecule type" value="Genomic_DNA"/>
</dbReference>
<dbReference type="PANTHER" id="PTHR19876:SF70">
    <property type="entry name" value="COATOMER WD ASSOCIATED REGION DOMAIN-CONTAINING PROTEIN"/>
    <property type="match status" value="1"/>
</dbReference>
<dbReference type="InterPro" id="IPR008962">
    <property type="entry name" value="PapD-like_sf"/>
</dbReference>
<dbReference type="AlphaFoldDB" id="A0A2S3IFK3"/>
<dbReference type="SUPFAM" id="SSF50978">
    <property type="entry name" value="WD40 repeat-like"/>
    <property type="match status" value="1"/>
</dbReference>
<evidence type="ECO:0000256" key="3">
    <source>
        <dbReference type="PROSITE-ProRule" id="PRU00221"/>
    </source>
</evidence>
<dbReference type="Gene3D" id="2.60.40.10">
    <property type="entry name" value="Immunoglobulins"/>
    <property type="match status" value="1"/>
</dbReference>
<evidence type="ECO:0000256" key="1">
    <source>
        <dbReference type="ARBA" id="ARBA00022574"/>
    </source>
</evidence>
<feature type="repeat" description="WD" evidence="3">
    <location>
        <begin position="552"/>
        <end position="585"/>
    </location>
</feature>
<feature type="compositionally biased region" description="Basic and acidic residues" evidence="4">
    <location>
        <begin position="195"/>
        <end position="207"/>
    </location>
</feature>
<evidence type="ECO:0000256" key="2">
    <source>
        <dbReference type="ARBA" id="ARBA00022737"/>
    </source>
</evidence>
<dbReference type="Proteomes" id="UP000243499">
    <property type="component" value="Chromosome 8"/>
</dbReference>
<dbReference type="Gene3D" id="2.130.10.10">
    <property type="entry name" value="YVTN repeat-like/Quinoprotein amine dehydrogenase"/>
    <property type="match status" value="1"/>
</dbReference>
<dbReference type="GO" id="GO:0006891">
    <property type="term" value="P:intra-Golgi vesicle-mediated transport"/>
    <property type="evidence" value="ECO:0007669"/>
    <property type="project" value="TreeGrafter"/>
</dbReference>
<organism evidence="5">
    <name type="scientific">Panicum hallii</name>
    <dbReference type="NCBI Taxonomy" id="206008"/>
    <lineage>
        <taxon>Eukaryota</taxon>
        <taxon>Viridiplantae</taxon>
        <taxon>Streptophyta</taxon>
        <taxon>Embryophyta</taxon>
        <taxon>Tracheophyta</taxon>
        <taxon>Spermatophyta</taxon>
        <taxon>Magnoliopsida</taxon>
        <taxon>Liliopsida</taxon>
        <taxon>Poales</taxon>
        <taxon>Poaceae</taxon>
        <taxon>PACMAD clade</taxon>
        <taxon>Panicoideae</taxon>
        <taxon>Panicodae</taxon>
        <taxon>Paniceae</taxon>
        <taxon>Panicinae</taxon>
        <taxon>Panicum</taxon>
        <taxon>Panicum sect. Panicum</taxon>
    </lineage>
</organism>
<keyword evidence="2" id="KW-0677">Repeat</keyword>
<reference evidence="5" key="1">
    <citation type="submission" date="2018-04" db="EMBL/GenBank/DDBJ databases">
        <title>WGS assembly of Panicum hallii.</title>
        <authorList>
            <person name="Lovell J."/>
            <person name="Jenkins J."/>
            <person name="Lowry D."/>
            <person name="Mamidi S."/>
            <person name="Sreedasyam A."/>
            <person name="Weng X."/>
            <person name="Barry K."/>
            <person name="Bonette J."/>
            <person name="Campitelli B."/>
            <person name="Daum C."/>
            <person name="Gordon S."/>
            <person name="Gould B."/>
            <person name="Lipzen A."/>
            <person name="Macqueen A."/>
            <person name="Palacio-Mejia J."/>
            <person name="Plott C."/>
            <person name="Shakirov E."/>
            <person name="Shu S."/>
            <person name="Yoshinaga Y."/>
            <person name="Zane M."/>
            <person name="Rokhsar D."/>
            <person name="Grimwood J."/>
            <person name="Schmutz J."/>
            <person name="Juenger T."/>
        </authorList>
    </citation>
    <scope>NUCLEOTIDE SEQUENCE [LARGE SCALE GENOMIC DNA]</scope>
    <source>
        <strain evidence="5">FIL2</strain>
    </source>
</reference>
<dbReference type="PANTHER" id="PTHR19876">
    <property type="entry name" value="COATOMER"/>
    <property type="match status" value="1"/>
</dbReference>
<dbReference type="InterPro" id="IPR036322">
    <property type="entry name" value="WD40_repeat_dom_sf"/>
</dbReference>
<dbReference type="Pfam" id="PF00400">
    <property type="entry name" value="WD40"/>
    <property type="match status" value="1"/>
</dbReference>
<dbReference type="SMART" id="SM00320">
    <property type="entry name" value="WD40"/>
    <property type="match status" value="5"/>
</dbReference>
<protein>
    <submittedName>
        <fullName evidence="5">Uncharacterized protein</fullName>
    </submittedName>
</protein>
<dbReference type="InterPro" id="IPR050844">
    <property type="entry name" value="Coatomer_complex_subunit"/>
</dbReference>